<dbReference type="Pfam" id="PF00445">
    <property type="entry name" value="Ribonuclease_T2"/>
    <property type="match status" value="1"/>
</dbReference>
<evidence type="ECO:0000256" key="2">
    <source>
        <dbReference type="ARBA" id="ARBA00023157"/>
    </source>
</evidence>
<dbReference type="InterPro" id="IPR018188">
    <property type="entry name" value="RNase_T2_His_AS_1"/>
</dbReference>
<dbReference type="GO" id="GO:0003723">
    <property type="term" value="F:RNA binding"/>
    <property type="evidence" value="ECO:0007669"/>
    <property type="project" value="InterPro"/>
</dbReference>
<name>A0A5B8N0L8_9CHLO</name>
<organism evidence="6 7">
    <name type="scientific">Chloropicon primus</name>
    <dbReference type="NCBI Taxonomy" id="1764295"/>
    <lineage>
        <taxon>Eukaryota</taxon>
        <taxon>Viridiplantae</taxon>
        <taxon>Chlorophyta</taxon>
        <taxon>Chloropicophyceae</taxon>
        <taxon>Chloropicales</taxon>
        <taxon>Chloropicaceae</taxon>
        <taxon>Chloropicon</taxon>
    </lineage>
</organism>
<proteinExistence type="inferred from homology"/>
<feature type="signal peptide" evidence="5">
    <location>
        <begin position="1"/>
        <end position="26"/>
    </location>
</feature>
<dbReference type="PANTHER" id="PTHR11240:SF22">
    <property type="entry name" value="RIBONUCLEASE T2"/>
    <property type="match status" value="1"/>
</dbReference>
<dbReference type="InterPro" id="IPR033697">
    <property type="entry name" value="Ribonuclease_T2_eukaryotic"/>
</dbReference>
<evidence type="ECO:0000256" key="5">
    <source>
        <dbReference type="SAM" id="SignalP"/>
    </source>
</evidence>
<dbReference type="STRING" id="1764295.A0A5B8N0L8"/>
<keyword evidence="7" id="KW-1185">Reference proteome</keyword>
<keyword evidence="5" id="KW-0732">Signal</keyword>
<evidence type="ECO:0000313" key="7">
    <source>
        <dbReference type="Proteomes" id="UP000316726"/>
    </source>
</evidence>
<feature type="active site" evidence="3">
    <location>
        <position position="75"/>
    </location>
</feature>
<evidence type="ECO:0000256" key="4">
    <source>
        <dbReference type="RuleBase" id="RU004328"/>
    </source>
</evidence>
<dbReference type="SUPFAM" id="SSF55895">
    <property type="entry name" value="Ribonuclease Rh-like"/>
    <property type="match status" value="1"/>
</dbReference>
<feature type="chain" id="PRO_5022855272" evidence="5">
    <location>
        <begin position="27"/>
        <end position="236"/>
    </location>
</feature>
<feature type="active site" evidence="3">
    <location>
        <position position="132"/>
    </location>
</feature>
<accession>A0A5B8N0L8</accession>
<dbReference type="PROSITE" id="PS00530">
    <property type="entry name" value="RNASE_T2_1"/>
    <property type="match status" value="1"/>
</dbReference>
<dbReference type="PANTHER" id="PTHR11240">
    <property type="entry name" value="RIBONUCLEASE T2"/>
    <property type="match status" value="1"/>
</dbReference>
<evidence type="ECO:0000256" key="3">
    <source>
        <dbReference type="PIRSR" id="PIRSR633697-1"/>
    </source>
</evidence>
<evidence type="ECO:0000256" key="1">
    <source>
        <dbReference type="ARBA" id="ARBA00007469"/>
    </source>
</evidence>
<sequence length="236" mass="26806">MAPGGIKSVGWLVFFALAATAGAVQATRQPRVLQRDIDHGKDTVDFDYFVYTMTWPGTFCEEKRCTKEPNYFTVHGLWPNYENGKWPAFCNSSYPFNVDEIEDILPTMNKIWPDVLSSHNGNWLWSHEWSKHGTCAKPVLNGEHEYFSKALALYDVLNPTEVFIQNGIVPSNEKTYDLDTVLNVLVTSFGHTFQVSCQESGEDLFQIEYCLQKDFQGRSCGSQLNGNCKKEIRIPA</sequence>
<dbReference type="InterPro" id="IPR033130">
    <property type="entry name" value="RNase_T2_His_AS_2"/>
</dbReference>
<dbReference type="Proteomes" id="UP000316726">
    <property type="component" value="Chromosome 16"/>
</dbReference>
<comment type="similarity">
    <text evidence="1 4">Belongs to the RNase T2 family.</text>
</comment>
<protein>
    <submittedName>
        <fullName evidence="6">Ribonuclease T2</fullName>
    </submittedName>
</protein>
<gene>
    <name evidence="6" type="ORF">A3770_16p78580</name>
</gene>
<dbReference type="EMBL" id="CP031049">
    <property type="protein sequence ID" value="QDZ25340.1"/>
    <property type="molecule type" value="Genomic_DNA"/>
</dbReference>
<dbReference type="Gene3D" id="3.90.730.10">
    <property type="entry name" value="Ribonuclease T2-like"/>
    <property type="match status" value="1"/>
</dbReference>
<dbReference type="AlphaFoldDB" id="A0A5B8N0L8"/>
<keyword evidence="2" id="KW-1015">Disulfide bond</keyword>
<dbReference type="CDD" id="cd01061">
    <property type="entry name" value="RNase_T2_euk"/>
    <property type="match status" value="1"/>
</dbReference>
<dbReference type="GO" id="GO:0006401">
    <property type="term" value="P:RNA catabolic process"/>
    <property type="evidence" value="ECO:0007669"/>
    <property type="project" value="UniProtKB-ARBA"/>
</dbReference>
<dbReference type="GO" id="GO:0033897">
    <property type="term" value="F:ribonuclease T2 activity"/>
    <property type="evidence" value="ECO:0007669"/>
    <property type="project" value="InterPro"/>
</dbReference>
<dbReference type="PROSITE" id="PS00531">
    <property type="entry name" value="RNASE_T2_2"/>
    <property type="match status" value="1"/>
</dbReference>
<feature type="active site" evidence="3">
    <location>
        <position position="128"/>
    </location>
</feature>
<dbReference type="OrthoDB" id="435754at2759"/>
<dbReference type="InterPro" id="IPR001568">
    <property type="entry name" value="RNase_T2-like"/>
</dbReference>
<reference evidence="6 7" key="1">
    <citation type="submission" date="2018-07" db="EMBL/GenBank/DDBJ databases">
        <title>The complete nuclear genome of the prasinophyte Chloropicon primus (CCMP1205).</title>
        <authorList>
            <person name="Pombert J.-F."/>
            <person name="Otis C."/>
            <person name="Turmel M."/>
            <person name="Lemieux C."/>
        </authorList>
    </citation>
    <scope>NUCLEOTIDE SEQUENCE [LARGE SCALE GENOMIC DNA]</scope>
    <source>
        <strain evidence="6 7">CCMP1205</strain>
    </source>
</reference>
<dbReference type="InterPro" id="IPR036430">
    <property type="entry name" value="RNase_T2-like_sf"/>
</dbReference>
<evidence type="ECO:0000313" key="6">
    <source>
        <dbReference type="EMBL" id="QDZ25340.1"/>
    </source>
</evidence>